<dbReference type="EMBL" id="JARK01000229">
    <property type="protein sequence ID" value="EYC40098.1"/>
    <property type="molecule type" value="Genomic_DNA"/>
</dbReference>
<protein>
    <submittedName>
        <fullName evidence="1">Uncharacterized protein</fullName>
    </submittedName>
</protein>
<dbReference type="Proteomes" id="UP000024635">
    <property type="component" value="Unassembled WGS sequence"/>
</dbReference>
<dbReference type="AlphaFoldDB" id="A0A016WM77"/>
<gene>
    <name evidence="1" type="primary">Acey_s0629.g845</name>
    <name evidence="1" type="ORF">Y032_0629g845</name>
</gene>
<reference evidence="2" key="1">
    <citation type="journal article" date="2015" name="Nat. Genet.">
        <title>The genome and transcriptome of the zoonotic hookworm Ancylostoma ceylanicum identify infection-specific gene families.</title>
        <authorList>
            <person name="Schwarz E.M."/>
            <person name="Hu Y."/>
            <person name="Antoshechkin I."/>
            <person name="Miller M.M."/>
            <person name="Sternberg P.W."/>
            <person name="Aroian R.V."/>
        </authorList>
    </citation>
    <scope>NUCLEOTIDE SEQUENCE</scope>
    <source>
        <strain evidence="2">HY135</strain>
    </source>
</reference>
<comment type="caution">
    <text evidence="1">The sequence shown here is derived from an EMBL/GenBank/DDBJ whole genome shotgun (WGS) entry which is preliminary data.</text>
</comment>
<evidence type="ECO:0000313" key="2">
    <source>
        <dbReference type="Proteomes" id="UP000024635"/>
    </source>
</evidence>
<evidence type="ECO:0000313" key="1">
    <source>
        <dbReference type="EMBL" id="EYC40098.1"/>
    </source>
</evidence>
<accession>A0A016WM77</accession>
<organism evidence="1 2">
    <name type="scientific">Ancylostoma ceylanicum</name>
    <dbReference type="NCBI Taxonomy" id="53326"/>
    <lineage>
        <taxon>Eukaryota</taxon>
        <taxon>Metazoa</taxon>
        <taxon>Ecdysozoa</taxon>
        <taxon>Nematoda</taxon>
        <taxon>Chromadorea</taxon>
        <taxon>Rhabditida</taxon>
        <taxon>Rhabditina</taxon>
        <taxon>Rhabditomorpha</taxon>
        <taxon>Strongyloidea</taxon>
        <taxon>Ancylostomatidae</taxon>
        <taxon>Ancylostomatinae</taxon>
        <taxon>Ancylostoma</taxon>
    </lineage>
</organism>
<keyword evidence="2" id="KW-1185">Reference proteome</keyword>
<name>A0A016WM77_9BILA</name>
<sequence length="113" mass="12982">MNGKIVKILTVMFHRSEVTDVTKTPFLDKVKVRVSWSWFGSAPSCAGRPPQQQRRVNTSWPVRSMRSTVIHVLAREFAPANCYKPVPKRRLEAILGHFKYIARIIASRRFGIC</sequence>
<proteinExistence type="predicted"/>